<feature type="compositionally biased region" description="Acidic residues" evidence="1">
    <location>
        <begin position="122"/>
        <end position="138"/>
    </location>
</feature>
<dbReference type="OrthoDB" id="995114at2759"/>
<feature type="region of interest" description="Disordered" evidence="1">
    <location>
        <begin position="45"/>
        <end position="83"/>
    </location>
</feature>
<dbReference type="AlphaFoldDB" id="A0A6P6AKZ3"/>
<accession>A0A6P6AKZ3</accession>
<feature type="transmembrane region" description="Helical" evidence="2">
    <location>
        <begin position="89"/>
        <end position="106"/>
    </location>
</feature>
<feature type="compositionally biased region" description="Basic and acidic residues" evidence="1">
    <location>
        <begin position="45"/>
        <end position="65"/>
    </location>
</feature>
<evidence type="ECO:0000256" key="2">
    <source>
        <dbReference type="SAM" id="Phobius"/>
    </source>
</evidence>
<organism evidence="3 4">
    <name type="scientific">Durio zibethinus</name>
    <name type="common">Durian</name>
    <dbReference type="NCBI Taxonomy" id="66656"/>
    <lineage>
        <taxon>Eukaryota</taxon>
        <taxon>Viridiplantae</taxon>
        <taxon>Streptophyta</taxon>
        <taxon>Embryophyta</taxon>
        <taxon>Tracheophyta</taxon>
        <taxon>Spermatophyta</taxon>
        <taxon>Magnoliopsida</taxon>
        <taxon>eudicotyledons</taxon>
        <taxon>Gunneridae</taxon>
        <taxon>Pentapetalae</taxon>
        <taxon>rosids</taxon>
        <taxon>malvids</taxon>
        <taxon>Malvales</taxon>
        <taxon>Malvaceae</taxon>
        <taxon>Helicteroideae</taxon>
        <taxon>Durio</taxon>
    </lineage>
</organism>
<dbReference type="PANTHER" id="PTHR36374">
    <property type="entry name" value="OS01G0969000 PROTEIN"/>
    <property type="match status" value="1"/>
</dbReference>
<dbReference type="GO" id="GO:0009507">
    <property type="term" value="C:chloroplast"/>
    <property type="evidence" value="ECO:0007669"/>
    <property type="project" value="TreeGrafter"/>
</dbReference>
<name>A0A6P6AKZ3_DURZI</name>
<dbReference type="Proteomes" id="UP000515121">
    <property type="component" value="Unplaced"/>
</dbReference>
<dbReference type="GeneID" id="111310382"/>
<protein>
    <submittedName>
        <fullName evidence="4">Uncharacterized protein LOC111310382 isoform X2</fullName>
    </submittedName>
</protein>
<feature type="region of interest" description="Disordered" evidence="1">
    <location>
        <begin position="115"/>
        <end position="138"/>
    </location>
</feature>
<sequence length="138" mass="15993">MARNIEIETKEEKPKFPKSLFLLFPKLPFNRKRSVEAVIEKKPNEKQLGDEMKKSKKADVVKLSETRPAAPSPLKLEAQQSERNSNPTILWQVYAIGGFFLLKWIWARWKERKEMGAKMESSDDEGEQPPADDDSQYV</sequence>
<gene>
    <name evidence="4" type="primary">LOC111310382</name>
</gene>
<dbReference type="RefSeq" id="XP_022765537.1">
    <property type="nucleotide sequence ID" value="XM_022909802.1"/>
</dbReference>
<keyword evidence="2" id="KW-1133">Transmembrane helix</keyword>
<keyword evidence="2" id="KW-0812">Transmembrane</keyword>
<keyword evidence="3" id="KW-1185">Reference proteome</keyword>
<evidence type="ECO:0000256" key="1">
    <source>
        <dbReference type="SAM" id="MobiDB-lite"/>
    </source>
</evidence>
<keyword evidence="2" id="KW-0472">Membrane</keyword>
<dbReference type="PANTHER" id="PTHR36374:SF1">
    <property type="entry name" value="OS01G0969000 PROTEIN"/>
    <property type="match status" value="1"/>
</dbReference>
<evidence type="ECO:0000313" key="4">
    <source>
        <dbReference type="RefSeq" id="XP_022765537.1"/>
    </source>
</evidence>
<evidence type="ECO:0000313" key="3">
    <source>
        <dbReference type="Proteomes" id="UP000515121"/>
    </source>
</evidence>
<reference evidence="4" key="1">
    <citation type="submission" date="2025-08" db="UniProtKB">
        <authorList>
            <consortium name="RefSeq"/>
        </authorList>
    </citation>
    <scope>IDENTIFICATION</scope>
    <source>
        <tissue evidence="4">Fruit stalk</tissue>
    </source>
</reference>
<proteinExistence type="predicted"/>